<proteinExistence type="predicted"/>
<comment type="caution">
    <text evidence="2">The sequence shown here is derived from an EMBL/GenBank/DDBJ whole genome shotgun (WGS) entry which is preliminary data.</text>
</comment>
<reference evidence="2 3" key="1">
    <citation type="journal article" date="2019" name="Mol. Ecol. Resour.">
        <title>Chromosome-level genome assembly of Triplophysa tibetana, a fish adapted to the harsh high-altitude environment of the Tibetan Plateau.</title>
        <authorList>
            <person name="Yang X."/>
            <person name="Liu H."/>
            <person name="Ma Z."/>
            <person name="Zou Y."/>
            <person name="Zou M."/>
            <person name="Mao Y."/>
            <person name="Li X."/>
            <person name="Wang H."/>
            <person name="Chen T."/>
            <person name="Wang W."/>
            <person name="Yang R."/>
        </authorList>
    </citation>
    <scope>NUCLEOTIDE SEQUENCE [LARGE SCALE GENOMIC DNA]</scope>
    <source>
        <strain evidence="2">TTIB1903HZAU</strain>
        <tissue evidence="2">Muscle</tissue>
    </source>
</reference>
<sequence>MVERSFVAVSIEDVLLVSLCLEDGKPPSHAGATSPARRRELRHRCHPTSTQGRGSTGRRSTKALTVAALCTSVSPEPPLRAATGGRPSSTLPKLSGTASRKDAATAVLNGSWREAAHGPPRKLPGLAEFWAKVMGEKGPPAKINAKSTGEQHWALLDPIGVEELRKSLKSLTKSAVGMDKVTANNLLAWHLPSLASLMNLILPTENLPTPLATARITQQSPGDCTFGISDFRPIAITPILTRALHKVLARRMRDQLVFSTTQFAFLQRDGCHLRGHQGHRTLPWSLTILTPSSMRMT</sequence>
<organism evidence="2 3">
    <name type="scientific">Triplophysa tibetana</name>
    <dbReference type="NCBI Taxonomy" id="1572043"/>
    <lineage>
        <taxon>Eukaryota</taxon>
        <taxon>Metazoa</taxon>
        <taxon>Chordata</taxon>
        <taxon>Craniata</taxon>
        <taxon>Vertebrata</taxon>
        <taxon>Euteleostomi</taxon>
        <taxon>Actinopterygii</taxon>
        <taxon>Neopterygii</taxon>
        <taxon>Teleostei</taxon>
        <taxon>Ostariophysi</taxon>
        <taxon>Cypriniformes</taxon>
        <taxon>Nemacheilidae</taxon>
        <taxon>Triplophysa</taxon>
    </lineage>
</organism>
<accession>A0A5A9MZL3</accession>
<evidence type="ECO:0000256" key="1">
    <source>
        <dbReference type="SAM" id="MobiDB-lite"/>
    </source>
</evidence>
<gene>
    <name evidence="2" type="ORF">E1301_Tti021511</name>
</gene>
<dbReference type="EMBL" id="SOYY01000025">
    <property type="protein sequence ID" value="KAA0702523.1"/>
    <property type="molecule type" value="Genomic_DNA"/>
</dbReference>
<dbReference type="AlphaFoldDB" id="A0A5A9MZL3"/>
<protein>
    <recommendedName>
        <fullName evidence="4">Reverse transcriptase domain-containing protein</fullName>
    </recommendedName>
</protein>
<feature type="region of interest" description="Disordered" evidence="1">
    <location>
        <begin position="24"/>
        <end position="61"/>
    </location>
</feature>
<evidence type="ECO:0008006" key="4">
    <source>
        <dbReference type="Google" id="ProtNLM"/>
    </source>
</evidence>
<dbReference type="Proteomes" id="UP000324632">
    <property type="component" value="Chromosome 25"/>
</dbReference>
<feature type="compositionally biased region" description="Polar residues" evidence="1">
    <location>
        <begin position="86"/>
        <end position="98"/>
    </location>
</feature>
<keyword evidence="3" id="KW-1185">Reference proteome</keyword>
<evidence type="ECO:0000313" key="2">
    <source>
        <dbReference type="EMBL" id="KAA0702523.1"/>
    </source>
</evidence>
<evidence type="ECO:0000313" key="3">
    <source>
        <dbReference type="Proteomes" id="UP000324632"/>
    </source>
</evidence>
<name>A0A5A9MZL3_9TELE</name>
<feature type="region of interest" description="Disordered" evidence="1">
    <location>
        <begin position="75"/>
        <end position="102"/>
    </location>
</feature>